<dbReference type="EMBL" id="CP033165">
    <property type="protein sequence ID" value="QGH01771.1"/>
    <property type="molecule type" value="Genomic_DNA"/>
</dbReference>
<proteinExistence type="inferred from homology"/>
<keyword evidence="4" id="KW-0378">Hydrolase</keyword>
<evidence type="ECO:0000313" key="4">
    <source>
        <dbReference type="EMBL" id="QGH01771.1"/>
    </source>
</evidence>
<feature type="transmembrane region" description="Helical" evidence="2">
    <location>
        <begin position="121"/>
        <end position="139"/>
    </location>
</feature>
<evidence type="ECO:0000259" key="3">
    <source>
        <dbReference type="Pfam" id="PF02517"/>
    </source>
</evidence>
<keyword evidence="2" id="KW-1133">Transmembrane helix</keyword>
<dbReference type="Proteomes" id="UP000347383">
    <property type="component" value="Chromosome"/>
</dbReference>
<dbReference type="GO" id="GO:0008237">
    <property type="term" value="F:metallopeptidase activity"/>
    <property type="evidence" value="ECO:0007669"/>
    <property type="project" value="UniProtKB-KW"/>
</dbReference>
<dbReference type="RefSeq" id="WP_154412706.1">
    <property type="nucleotide sequence ID" value="NZ_CP033165.1"/>
</dbReference>
<evidence type="ECO:0000256" key="2">
    <source>
        <dbReference type="SAM" id="Phobius"/>
    </source>
</evidence>
<evidence type="ECO:0000313" key="5">
    <source>
        <dbReference type="Proteomes" id="UP000347383"/>
    </source>
</evidence>
<keyword evidence="2" id="KW-0812">Transmembrane</keyword>
<dbReference type="InterPro" id="IPR003675">
    <property type="entry name" value="Rce1/LyrA-like_dom"/>
</dbReference>
<feature type="transmembrane region" description="Helical" evidence="2">
    <location>
        <begin position="186"/>
        <end position="208"/>
    </location>
</feature>
<feature type="transmembrane region" description="Helical" evidence="2">
    <location>
        <begin position="72"/>
        <end position="96"/>
    </location>
</feature>
<keyword evidence="4" id="KW-0645">Protease</keyword>
<comment type="similarity">
    <text evidence="1">Belongs to the UPF0177 family.</text>
</comment>
<organism evidence="4 5">
    <name type="scientific">Streptococcus dysgalactiae subsp. dysgalactiae</name>
    <dbReference type="NCBI Taxonomy" id="99822"/>
    <lineage>
        <taxon>Bacteria</taxon>
        <taxon>Bacillati</taxon>
        <taxon>Bacillota</taxon>
        <taxon>Bacilli</taxon>
        <taxon>Lactobacillales</taxon>
        <taxon>Streptococcaceae</taxon>
        <taxon>Streptococcus</taxon>
    </lineage>
</organism>
<dbReference type="GO" id="GO:0004175">
    <property type="term" value="F:endopeptidase activity"/>
    <property type="evidence" value="ECO:0007669"/>
    <property type="project" value="UniProtKB-ARBA"/>
</dbReference>
<feature type="domain" description="CAAX prenyl protease 2/Lysostaphin resistance protein A-like" evidence="3">
    <location>
        <begin position="121"/>
        <end position="206"/>
    </location>
</feature>
<keyword evidence="4" id="KW-0482">Metalloprotease</keyword>
<accession>A0A9X7X8Q2</accession>
<dbReference type="Pfam" id="PF02517">
    <property type="entry name" value="Rce1-like"/>
    <property type="match status" value="1"/>
</dbReference>
<protein>
    <submittedName>
        <fullName evidence="4">CPBP family intramembrane metalloprotease</fullName>
    </submittedName>
</protein>
<keyword evidence="2" id="KW-0472">Membrane</keyword>
<reference evidence="4 5" key="1">
    <citation type="submission" date="2018-10" db="EMBL/GenBank/DDBJ databases">
        <title>Comparative Genomics Analysis of the Streptococcus dysgalactiae subspecies dysgalactiae.</title>
        <authorList>
            <person name="Koh T.H."/>
            <person name="Abdul Rahman N."/>
            <person name="Sessions O.M."/>
        </authorList>
    </citation>
    <scope>NUCLEOTIDE SEQUENCE [LARGE SCALE GENOMIC DNA]</scope>
    <source>
        <strain evidence="4 5">DB60705-15</strain>
    </source>
</reference>
<gene>
    <name evidence="4" type="ORF">EA457_04040</name>
</gene>
<sequence length="224" mass="25302">MPLFTQCLNFCLLSVTICPSIPMQAIFGKGSSGYGFNLVAFLKAVLVYYVIALAGTYLMMPQLNLSFGPIDWKLIVMGLGLSVLILVVEVFFLHLIRCWKKRQWFKLAISFVGTTGEWKNLIYPLLLAICEEVTYRLLWFNILLVQWQLPLAAVLAITSFCYALNHVLMGRSIFYAKLMTGVIYGSLYYVTGSLWLVIITHVGSNLLVECLSHLQTRQTKVVAK</sequence>
<name>A0A9X7X8Q2_STRDY</name>
<feature type="transmembrane region" description="Helical" evidence="2">
    <location>
        <begin position="151"/>
        <end position="174"/>
    </location>
</feature>
<dbReference type="AlphaFoldDB" id="A0A9X7X8Q2"/>
<feature type="transmembrane region" description="Helical" evidence="2">
    <location>
        <begin position="39"/>
        <end position="60"/>
    </location>
</feature>
<dbReference type="GO" id="GO:0080120">
    <property type="term" value="P:CAAX-box protein maturation"/>
    <property type="evidence" value="ECO:0007669"/>
    <property type="project" value="UniProtKB-ARBA"/>
</dbReference>
<evidence type="ECO:0000256" key="1">
    <source>
        <dbReference type="ARBA" id="ARBA00009067"/>
    </source>
</evidence>